<sequence length="250" mass="28754">MKQAERKKNLFIIFGASRGLGMALAEIIKKSSANELLIINRRAIRPQSKKVKELAIDLSTPLTSQQLSIIFRTIAPDKYRCVFIVNNASVVEPIKPLGKCDPKKIVQACNINFINYAIIIDKFIKYNAGRTTRKKILNITSGTATSPHFGLSMYCSTKAALEMLTKCIFMEQQKLRHVKILAIRPGVMDTRMQQFMRASRQSDFAQVNVYKTLYKKKMLLPPRHVAQKIYRILNNDNYWRKAVRDVREMK</sequence>
<dbReference type="AlphaFoldDB" id="A0A1F7VBW4"/>
<evidence type="ECO:0000256" key="1">
    <source>
        <dbReference type="ARBA" id="ARBA00004496"/>
    </source>
</evidence>
<dbReference type="PANTHER" id="PTHR44085:SF2">
    <property type="entry name" value="SEPIAPTERIN REDUCTASE"/>
    <property type="match status" value="1"/>
</dbReference>
<keyword evidence="4" id="KW-0560">Oxidoreductase</keyword>
<name>A0A1F7VBW4_9BACT</name>
<evidence type="ECO:0000256" key="2">
    <source>
        <dbReference type="ARBA" id="ARBA00022490"/>
    </source>
</evidence>
<proteinExistence type="predicted"/>
<keyword evidence="3" id="KW-0521">NADP</keyword>
<comment type="caution">
    <text evidence="5">The sequence shown here is derived from an EMBL/GenBank/DDBJ whole genome shotgun (WGS) entry which is preliminary data.</text>
</comment>
<keyword evidence="2" id="KW-0963">Cytoplasm</keyword>
<evidence type="ECO:0000313" key="6">
    <source>
        <dbReference type="Proteomes" id="UP000178264"/>
    </source>
</evidence>
<dbReference type="InterPro" id="IPR051721">
    <property type="entry name" value="Biopterin_syn/organic_redct"/>
</dbReference>
<protein>
    <recommendedName>
        <fullName evidence="7">Short-chain dehydrogenase</fullName>
    </recommendedName>
</protein>
<evidence type="ECO:0000313" key="5">
    <source>
        <dbReference type="EMBL" id="OGL87921.1"/>
    </source>
</evidence>
<gene>
    <name evidence="5" type="ORF">A3I42_00330</name>
</gene>
<accession>A0A1F7VBW4</accession>
<dbReference type="PRINTS" id="PR00081">
    <property type="entry name" value="GDHRDH"/>
</dbReference>
<dbReference type="Gene3D" id="3.40.50.720">
    <property type="entry name" value="NAD(P)-binding Rossmann-like Domain"/>
    <property type="match status" value="1"/>
</dbReference>
<comment type="subcellular location">
    <subcellularLocation>
        <location evidence="1">Cytoplasm</location>
    </subcellularLocation>
</comment>
<evidence type="ECO:0000256" key="3">
    <source>
        <dbReference type="ARBA" id="ARBA00022857"/>
    </source>
</evidence>
<organism evidence="5 6">
    <name type="scientific">Candidatus Uhrbacteria bacterium RIFCSPLOWO2_02_FULL_49_11</name>
    <dbReference type="NCBI Taxonomy" id="1802409"/>
    <lineage>
        <taxon>Bacteria</taxon>
        <taxon>Candidatus Uhriibacteriota</taxon>
    </lineage>
</organism>
<dbReference type="GO" id="GO:0005737">
    <property type="term" value="C:cytoplasm"/>
    <property type="evidence" value="ECO:0007669"/>
    <property type="project" value="UniProtKB-SubCell"/>
</dbReference>
<dbReference type="InterPro" id="IPR002347">
    <property type="entry name" value="SDR_fam"/>
</dbReference>
<dbReference type="GO" id="GO:0004757">
    <property type="term" value="F:sepiapterin reductase (NADP+) activity"/>
    <property type="evidence" value="ECO:0007669"/>
    <property type="project" value="TreeGrafter"/>
</dbReference>
<evidence type="ECO:0000256" key="4">
    <source>
        <dbReference type="ARBA" id="ARBA00023002"/>
    </source>
</evidence>
<dbReference type="GO" id="GO:0006729">
    <property type="term" value="P:tetrahydrobiopterin biosynthetic process"/>
    <property type="evidence" value="ECO:0007669"/>
    <property type="project" value="TreeGrafter"/>
</dbReference>
<dbReference type="EMBL" id="MGER01000043">
    <property type="protein sequence ID" value="OGL87921.1"/>
    <property type="molecule type" value="Genomic_DNA"/>
</dbReference>
<dbReference type="PANTHER" id="PTHR44085">
    <property type="entry name" value="SEPIAPTERIN REDUCTASE"/>
    <property type="match status" value="1"/>
</dbReference>
<dbReference type="InterPro" id="IPR036291">
    <property type="entry name" value="NAD(P)-bd_dom_sf"/>
</dbReference>
<dbReference type="SUPFAM" id="SSF51735">
    <property type="entry name" value="NAD(P)-binding Rossmann-fold domains"/>
    <property type="match status" value="1"/>
</dbReference>
<reference evidence="5 6" key="1">
    <citation type="journal article" date="2016" name="Nat. Commun.">
        <title>Thousands of microbial genomes shed light on interconnected biogeochemical processes in an aquifer system.</title>
        <authorList>
            <person name="Anantharaman K."/>
            <person name="Brown C.T."/>
            <person name="Hug L.A."/>
            <person name="Sharon I."/>
            <person name="Castelle C.J."/>
            <person name="Probst A.J."/>
            <person name="Thomas B.C."/>
            <person name="Singh A."/>
            <person name="Wilkins M.J."/>
            <person name="Karaoz U."/>
            <person name="Brodie E.L."/>
            <person name="Williams K.H."/>
            <person name="Hubbard S.S."/>
            <person name="Banfield J.F."/>
        </authorList>
    </citation>
    <scope>NUCLEOTIDE SEQUENCE [LARGE SCALE GENOMIC DNA]</scope>
</reference>
<dbReference type="Pfam" id="PF00106">
    <property type="entry name" value="adh_short"/>
    <property type="match status" value="1"/>
</dbReference>
<evidence type="ECO:0008006" key="7">
    <source>
        <dbReference type="Google" id="ProtNLM"/>
    </source>
</evidence>
<dbReference type="Proteomes" id="UP000178264">
    <property type="component" value="Unassembled WGS sequence"/>
</dbReference>